<name>A0ABV7AKA1_9RHOB</name>
<protein>
    <submittedName>
        <fullName evidence="1">Host attachment protein</fullName>
    </submittedName>
</protein>
<keyword evidence="2" id="KW-1185">Reference proteome</keyword>
<evidence type="ECO:0000313" key="1">
    <source>
        <dbReference type="EMBL" id="MFC2969177.1"/>
    </source>
</evidence>
<sequence>MNTSRARILRGLDGARADGRAPPSGAELVMRADHRHLRAALDLDGAAMPPPGDGATALDRDSEAFVHAVLTLLDTHRRAADFDRLAVIAPPEMMDILEREMSPLLRRRLARAWAVDPIGLSSEALLRIVRDGGDGSDPAKR</sequence>
<dbReference type="InterPro" id="IPR041374">
    <property type="entry name" value="BaeRF_family12"/>
</dbReference>
<dbReference type="Pfam" id="PF18856">
    <property type="entry name" value="baeRF_family12"/>
    <property type="match status" value="1"/>
</dbReference>
<dbReference type="EMBL" id="JBHRSK010000010">
    <property type="protein sequence ID" value="MFC2969177.1"/>
    <property type="molecule type" value="Genomic_DNA"/>
</dbReference>
<gene>
    <name evidence="1" type="ORF">ACFOES_13815</name>
</gene>
<reference evidence="2" key="1">
    <citation type="journal article" date="2019" name="Int. J. Syst. Evol. Microbiol.">
        <title>The Global Catalogue of Microorganisms (GCM) 10K type strain sequencing project: providing services to taxonomists for standard genome sequencing and annotation.</title>
        <authorList>
            <consortium name="The Broad Institute Genomics Platform"/>
            <consortium name="The Broad Institute Genome Sequencing Center for Infectious Disease"/>
            <person name="Wu L."/>
            <person name="Ma J."/>
        </authorList>
    </citation>
    <scope>NUCLEOTIDE SEQUENCE [LARGE SCALE GENOMIC DNA]</scope>
    <source>
        <strain evidence="2">KCTC 62192</strain>
    </source>
</reference>
<comment type="caution">
    <text evidence="1">The sequence shown here is derived from an EMBL/GenBank/DDBJ whole genome shotgun (WGS) entry which is preliminary data.</text>
</comment>
<evidence type="ECO:0000313" key="2">
    <source>
        <dbReference type="Proteomes" id="UP001595443"/>
    </source>
</evidence>
<organism evidence="1 2">
    <name type="scientific">Acidimangrovimonas pyrenivorans</name>
    <dbReference type="NCBI Taxonomy" id="2030798"/>
    <lineage>
        <taxon>Bacteria</taxon>
        <taxon>Pseudomonadati</taxon>
        <taxon>Pseudomonadota</taxon>
        <taxon>Alphaproteobacteria</taxon>
        <taxon>Rhodobacterales</taxon>
        <taxon>Paracoccaceae</taxon>
        <taxon>Acidimangrovimonas</taxon>
    </lineage>
</organism>
<accession>A0ABV7AKA1</accession>
<dbReference type="Proteomes" id="UP001595443">
    <property type="component" value="Unassembled WGS sequence"/>
</dbReference>
<dbReference type="RefSeq" id="WP_377833882.1">
    <property type="nucleotide sequence ID" value="NZ_JBHRSK010000010.1"/>
</dbReference>
<proteinExistence type="predicted"/>